<reference evidence="1 2" key="1">
    <citation type="journal article" date="2018" name="Sci. Rep.">
        <title>Extensive genomic diversity among Mycobacterium marinum strains revealed by whole genome sequencing.</title>
        <authorList>
            <person name="Das S."/>
            <person name="Pettersson B.M."/>
            <person name="Behra P.R."/>
            <person name="Mallick A."/>
            <person name="Cheramie M."/>
            <person name="Ramesh M."/>
            <person name="Shirreff L."/>
            <person name="DuCote T."/>
            <person name="Dasgupta S."/>
            <person name="Ennis D.G."/>
            <person name="Kirsebom L.A."/>
        </authorList>
    </citation>
    <scope>NUCLEOTIDE SEQUENCE [LARGE SCALE GENOMIC DNA]</scope>
    <source>
        <strain evidence="1 2">Davis1</strain>
    </source>
</reference>
<organism evidence="1 2">
    <name type="scientific">Mycobacterium marinum</name>
    <dbReference type="NCBI Taxonomy" id="1781"/>
    <lineage>
        <taxon>Bacteria</taxon>
        <taxon>Bacillati</taxon>
        <taxon>Actinomycetota</taxon>
        <taxon>Actinomycetes</taxon>
        <taxon>Mycobacteriales</taxon>
        <taxon>Mycobacteriaceae</taxon>
        <taxon>Mycobacterium</taxon>
        <taxon>Mycobacterium ulcerans group</taxon>
    </lineage>
</organism>
<dbReference type="EMBL" id="PEDF01000170">
    <property type="protein sequence ID" value="RFZ35288.1"/>
    <property type="molecule type" value="Genomic_DNA"/>
</dbReference>
<accession>A0A3E2MQW4</accession>
<name>A0A3E2MQW4_MYCMR</name>
<sequence length="109" mass="12708">MDLIEQQPVTELGIVAVGVEDRVGQIRLVVFGIGDRTRQPGVVVLTMELQYPTRDRHRHPDRGVDGRQLLYERVEPVLTMELQYPTRDRHRHPDRGVDGRQLLYERVEL</sequence>
<evidence type="ECO:0000313" key="1">
    <source>
        <dbReference type="EMBL" id="RFZ35288.1"/>
    </source>
</evidence>
<dbReference type="AlphaFoldDB" id="A0A3E2MQW4"/>
<dbReference type="Proteomes" id="UP000257451">
    <property type="component" value="Unassembled WGS sequence"/>
</dbReference>
<proteinExistence type="predicted"/>
<evidence type="ECO:0000313" key="2">
    <source>
        <dbReference type="Proteomes" id="UP000257451"/>
    </source>
</evidence>
<gene>
    <name evidence="1" type="ORF">DAVIS_04420</name>
</gene>
<comment type="caution">
    <text evidence="1">The sequence shown here is derived from an EMBL/GenBank/DDBJ whole genome shotgun (WGS) entry which is preliminary data.</text>
</comment>
<protein>
    <submittedName>
        <fullName evidence="1">Uncharacterized protein</fullName>
    </submittedName>
</protein>